<reference evidence="3 4" key="1">
    <citation type="submission" date="2020-08" db="EMBL/GenBank/DDBJ databases">
        <authorList>
            <person name="Liu C."/>
            <person name="Sun Q."/>
        </authorList>
    </citation>
    <scope>NUCLEOTIDE SEQUENCE [LARGE SCALE GENOMIC DNA]</scope>
    <source>
        <strain evidence="3 4">NSJ-61</strain>
    </source>
</reference>
<dbReference type="EMBL" id="CP060636">
    <property type="protein sequence ID" value="QNM13139.1"/>
    <property type="molecule type" value="Genomic_DNA"/>
</dbReference>
<comment type="similarity">
    <text evidence="1">Belongs to the initiator RepB protein family.</text>
</comment>
<dbReference type="InterPro" id="IPR036388">
    <property type="entry name" value="WH-like_DNA-bd_sf"/>
</dbReference>
<dbReference type="Gene3D" id="1.10.10.10">
    <property type="entry name" value="Winged helix-like DNA-binding domain superfamily/Winged helix DNA-binding domain"/>
    <property type="match status" value="1"/>
</dbReference>
<dbReference type="InterPro" id="IPR036390">
    <property type="entry name" value="WH_DNA-bd_sf"/>
</dbReference>
<protein>
    <submittedName>
        <fullName evidence="3">Replication initiation protein</fullName>
    </submittedName>
</protein>
<organism evidence="3 4">
    <name type="scientific">[Eubacterium] hominis</name>
    <dbReference type="NCBI Taxonomy" id="2764325"/>
    <lineage>
        <taxon>Bacteria</taxon>
        <taxon>Bacillati</taxon>
        <taxon>Bacillota</taxon>
        <taxon>Erysipelotrichia</taxon>
        <taxon>Erysipelotrichales</taxon>
        <taxon>Erysipelotrichaceae</taxon>
        <taxon>Amedibacillus</taxon>
    </lineage>
</organism>
<dbReference type="KEGG" id="ehn:H9Q80_04100"/>
<dbReference type="AlphaFoldDB" id="A0A7G9GQQ7"/>
<accession>A0A7G9GQQ7</accession>
<name>A0A7G9GQQ7_9FIRM</name>
<dbReference type="Pfam" id="PF01051">
    <property type="entry name" value="Rep3_N"/>
    <property type="match status" value="1"/>
</dbReference>
<keyword evidence="4" id="KW-1185">Reference proteome</keyword>
<sequence length="348" mass="41459">MLNENNLVSKSKTIIDLKNLDLNLQELKVLDVYLSKINPKNIDTAKVRFTKKEYCDLISVNSNWLKTKRLSKYLQHLFNNSVVEWLDDEQENFKLHHLFEEAEYDKTTQEIILECGRSDYVRSMFFDINTCGYIKYALKNTLYLKSTYSIKLYLYFLQNRFRKKWKIALEELKENILEVSDIETYSQYKFLNAYILKPSIKEINEKTNLEIKYFSIKKGNRIHTLEFTCHFKDTNELINGEFKEKDIPSISSNLTWDEIENDMEYGSLEYVIAEIQYTFKSVNKKEELNKAELGIIKELYELYGGRMMVVASREASTYEKYSLYYMKELMKTWVMKGYSAEDVENGKR</sequence>
<evidence type="ECO:0000259" key="2">
    <source>
        <dbReference type="Pfam" id="PF01051"/>
    </source>
</evidence>
<dbReference type="Pfam" id="PF21205">
    <property type="entry name" value="Rep3_C"/>
    <property type="match status" value="1"/>
</dbReference>
<dbReference type="InterPro" id="IPR000525">
    <property type="entry name" value="Initiator_Rep_WH1"/>
</dbReference>
<dbReference type="Proteomes" id="UP000515856">
    <property type="component" value="Chromosome"/>
</dbReference>
<dbReference type="GO" id="GO:0003887">
    <property type="term" value="F:DNA-directed DNA polymerase activity"/>
    <property type="evidence" value="ECO:0007669"/>
    <property type="project" value="InterPro"/>
</dbReference>
<evidence type="ECO:0000256" key="1">
    <source>
        <dbReference type="ARBA" id="ARBA00038283"/>
    </source>
</evidence>
<gene>
    <name evidence="3" type="ORF">H9Q80_04100</name>
</gene>
<evidence type="ECO:0000313" key="4">
    <source>
        <dbReference type="Proteomes" id="UP000515856"/>
    </source>
</evidence>
<dbReference type="SUPFAM" id="SSF46785">
    <property type="entry name" value="Winged helix' DNA-binding domain"/>
    <property type="match status" value="2"/>
</dbReference>
<dbReference type="GO" id="GO:0006270">
    <property type="term" value="P:DNA replication initiation"/>
    <property type="evidence" value="ECO:0007669"/>
    <property type="project" value="InterPro"/>
</dbReference>
<proteinExistence type="inferred from homology"/>
<feature type="domain" description="Initiator Rep protein WH1" evidence="2">
    <location>
        <begin position="8"/>
        <end position="155"/>
    </location>
</feature>
<dbReference type="RefSeq" id="WP_142691797.1">
    <property type="nucleotide sequence ID" value="NZ_CP060636.1"/>
</dbReference>
<evidence type="ECO:0000313" key="3">
    <source>
        <dbReference type="EMBL" id="QNM13139.1"/>
    </source>
</evidence>